<gene>
    <name evidence="1" type="ORF">E6H01_08735</name>
</gene>
<evidence type="ECO:0000313" key="1">
    <source>
        <dbReference type="EMBL" id="TMJ00660.1"/>
    </source>
</evidence>
<dbReference type="AlphaFoldDB" id="A0A537KY41"/>
<protein>
    <recommendedName>
        <fullName evidence="3">Aspartate kinase</fullName>
    </recommendedName>
</protein>
<name>A0A537KY41_9BACT</name>
<sequence length="129" mass="14138">MRVALHPAAFVRARVPAMLQRSVQHALGAVHAPFFTVREPDVLVVTLQEIEWMRLAARFASAAVERGLRLISIDEAPPDPAFVNRLARVVAAAGVPASTFPAFYRDHLVVPAEYAQRCLDAVLQLGNET</sequence>
<organism evidence="1 2">
    <name type="scientific">Candidatus Segetimicrobium genomatis</name>
    <dbReference type="NCBI Taxonomy" id="2569760"/>
    <lineage>
        <taxon>Bacteria</taxon>
        <taxon>Bacillati</taxon>
        <taxon>Candidatus Sysuimicrobiota</taxon>
        <taxon>Candidatus Sysuimicrobiia</taxon>
        <taxon>Candidatus Sysuimicrobiales</taxon>
        <taxon>Candidatus Segetimicrobiaceae</taxon>
        <taxon>Candidatus Segetimicrobium</taxon>
    </lineage>
</organism>
<dbReference type="Proteomes" id="UP000319353">
    <property type="component" value="Unassembled WGS sequence"/>
</dbReference>
<reference evidence="1 2" key="1">
    <citation type="journal article" date="2019" name="Nat. Microbiol.">
        <title>Mediterranean grassland soil C-N compound turnover is dependent on rainfall and depth, and is mediated by genomically divergent microorganisms.</title>
        <authorList>
            <person name="Diamond S."/>
            <person name="Andeer P.F."/>
            <person name="Li Z."/>
            <person name="Crits-Christoph A."/>
            <person name="Burstein D."/>
            <person name="Anantharaman K."/>
            <person name="Lane K.R."/>
            <person name="Thomas B.C."/>
            <person name="Pan C."/>
            <person name="Northen T.R."/>
            <person name="Banfield J.F."/>
        </authorList>
    </citation>
    <scope>NUCLEOTIDE SEQUENCE [LARGE SCALE GENOMIC DNA]</scope>
    <source>
        <strain evidence="1">NP_4</strain>
    </source>
</reference>
<dbReference type="Gene3D" id="3.30.2130.10">
    <property type="entry name" value="VC0802-like"/>
    <property type="match status" value="1"/>
</dbReference>
<dbReference type="EMBL" id="VBAL01000112">
    <property type="protein sequence ID" value="TMJ00660.1"/>
    <property type="molecule type" value="Genomic_DNA"/>
</dbReference>
<evidence type="ECO:0008006" key="3">
    <source>
        <dbReference type="Google" id="ProtNLM"/>
    </source>
</evidence>
<evidence type="ECO:0000313" key="2">
    <source>
        <dbReference type="Proteomes" id="UP000319353"/>
    </source>
</evidence>
<proteinExistence type="predicted"/>
<accession>A0A537KY41</accession>
<comment type="caution">
    <text evidence="1">The sequence shown here is derived from an EMBL/GenBank/DDBJ whole genome shotgun (WGS) entry which is preliminary data.</text>
</comment>